<dbReference type="AlphaFoldDB" id="A0A9W6M653"/>
<dbReference type="Pfam" id="PF00496">
    <property type="entry name" value="SBP_bac_5"/>
    <property type="match status" value="1"/>
</dbReference>
<evidence type="ECO:0000256" key="3">
    <source>
        <dbReference type="ARBA" id="ARBA00022448"/>
    </source>
</evidence>
<dbReference type="EMBL" id="BSER01000008">
    <property type="protein sequence ID" value="GLJ95250.1"/>
    <property type="molecule type" value="Genomic_DNA"/>
</dbReference>
<dbReference type="RefSeq" id="WP_204964743.1">
    <property type="nucleotide sequence ID" value="NZ_BAAAUR010000005.1"/>
</dbReference>
<evidence type="ECO:0000256" key="5">
    <source>
        <dbReference type="SAM" id="Phobius"/>
    </source>
</evidence>
<dbReference type="PIRSF" id="PIRSF002741">
    <property type="entry name" value="MppA"/>
    <property type="match status" value="1"/>
</dbReference>
<organism evidence="8 9">
    <name type="scientific">Microbacterium dextranolyticum</name>
    <dbReference type="NCBI Taxonomy" id="36806"/>
    <lineage>
        <taxon>Bacteria</taxon>
        <taxon>Bacillati</taxon>
        <taxon>Actinomycetota</taxon>
        <taxon>Actinomycetes</taxon>
        <taxon>Micrococcales</taxon>
        <taxon>Microbacteriaceae</taxon>
        <taxon>Microbacterium</taxon>
    </lineage>
</organism>
<keyword evidence="5" id="KW-1133">Transmembrane helix</keyword>
<feature type="signal peptide" evidence="6">
    <location>
        <begin position="1"/>
        <end position="31"/>
    </location>
</feature>
<evidence type="ECO:0000256" key="1">
    <source>
        <dbReference type="ARBA" id="ARBA00004196"/>
    </source>
</evidence>
<sequence length="616" mass="66082">MSIRNRVGVRRALTLAVAAALVALPVGAAHAQSPAGLSVAADATPAPDTSASATTLRIATSGHVDSFNPFTSIYLLPTNLIRYMYENLVQNDQQDGSPTKGLADSWTTDDGGQKWTYTLQDGLTWSDGEPITSADVVYTYEQMLTVPALAVANGNLVSNFASVDAPDDKTVVITLKAPQAPNPGSEIPIVPKHVWEKIADRSTYANDSNVVGSGSFLIDSYSANQSITLKANPTFWRGAPKIDRLQYIYYTNSDAQVQALRAGEVDFVGSLTPTQFDALKGAPGITTHSGEGRRYASYSFNAGMKTRDGQSFGTGNPALADVKVRQAIRQGIDTKALLKNVLQDQGVPGTSFIPASFAKWTLPADDSVVKSYDPDAAKALLEADGWVAGADGIRVKDGNRLSLRLLVDASDVTEQSTAEYFVPWMKAIGIDIQVESTDDDTISTRSVKGDYDIYFTGWSVNPDPDYQLGINTCANLPTDVDGSGGTTQDGYCNPEFDKLYAQQRSELDEGKRQSIVHDMLAMNYEDAAQVVLWYANGLEAYRSDRFTNFSLQPEKDGIIANQAGYWGFLTVEPASGGDAGGGVNVGLIVVGVIVALAVILAIVIAVIRRRRAGDRE</sequence>
<keyword evidence="5" id="KW-0472">Membrane</keyword>
<comment type="caution">
    <text evidence="8">The sequence shown here is derived from an EMBL/GenBank/DDBJ whole genome shotgun (WGS) entry which is preliminary data.</text>
</comment>
<dbReference type="GO" id="GO:0043190">
    <property type="term" value="C:ATP-binding cassette (ABC) transporter complex"/>
    <property type="evidence" value="ECO:0007669"/>
    <property type="project" value="InterPro"/>
</dbReference>
<dbReference type="GO" id="GO:0030313">
    <property type="term" value="C:cell envelope"/>
    <property type="evidence" value="ECO:0007669"/>
    <property type="project" value="UniProtKB-SubCell"/>
</dbReference>
<dbReference type="GO" id="GO:0042597">
    <property type="term" value="C:periplasmic space"/>
    <property type="evidence" value="ECO:0007669"/>
    <property type="project" value="UniProtKB-ARBA"/>
</dbReference>
<evidence type="ECO:0000313" key="8">
    <source>
        <dbReference type="EMBL" id="GLJ95250.1"/>
    </source>
</evidence>
<name>A0A9W6M653_9MICO</name>
<keyword evidence="9" id="KW-1185">Reference proteome</keyword>
<dbReference type="Gene3D" id="3.40.190.10">
    <property type="entry name" value="Periplasmic binding protein-like II"/>
    <property type="match status" value="1"/>
</dbReference>
<dbReference type="PANTHER" id="PTHR30290:SF10">
    <property type="entry name" value="PERIPLASMIC OLIGOPEPTIDE-BINDING PROTEIN-RELATED"/>
    <property type="match status" value="1"/>
</dbReference>
<protein>
    <submittedName>
        <fullName evidence="8">Peptide ABC transporter substrate-binding protein</fullName>
    </submittedName>
</protein>
<feature type="chain" id="PRO_5040988696" evidence="6">
    <location>
        <begin position="32"/>
        <end position="616"/>
    </location>
</feature>
<feature type="transmembrane region" description="Helical" evidence="5">
    <location>
        <begin position="585"/>
        <end position="607"/>
    </location>
</feature>
<comment type="similarity">
    <text evidence="2">Belongs to the bacterial solute-binding protein 5 family.</text>
</comment>
<evidence type="ECO:0000313" key="9">
    <source>
        <dbReference type="Proteomes" id="UP001142291"/>
    </source>
</evidence>
<feature type="domain" description="Solute-binding protein family 5" evidence="7">
    <location>
        <begin position="99"/>
        <end position="468"/>
    </location>
</feature>
<keyword evidence="3" id="KW-0813">Transport</keyword>
<dbReference type="InterPro" id="IPR000914">
    <property type="entry name" value="SBP_5_dom"/>
</dbReference>
<dbReference type="PANTHER" id="PTHR30290">
    <property type="entry name" value="PERIPLASMIC BINDING COMPONENT OF ABC TRANSPORTER"/>
    <property type="match status" value="1"/>
</dbReference>
<accession>A0A9W6M653</accession>
<evidence type="ECO:0000256" key="4">
    <source>
        <dbReference type="ARBA" id="ARBA00022729"/>
    </source>
</evidence>
<reference evidence="8" key="2">
    <citation type="submission" date="2023-01" db="EMBL/GenBank/DDBJ databases">
        <authorList>
            <person name="Sun Q."/>
            <person name="Evtushenko L."/>
        </authorList>
    </citation>
    <scope>NUCLEOTIDE SEQUENCE</scope>
    <source>
        <strain evidence="8">VKM Ac-1940</strain>
    </source>
</reference>
<dbReference type="InterPro" id="IPR039424">
    <property type="entry name" value="SBP_5"/>
</dbReference>
<dbReference type="Proteomes" id="UP001142291">
    <property type="component" value="Unassembled WGS sequence"/>
</dbReference>
<dbReference type="GO" id="GO:0015833">
    <property type="term" value="P:peptide transport"/>
    <property type="evidence" value="ECO:0007669"/>
    <property type="project" value="TreeGrafter"/>
</dbReference>
<dbReference type="GO" id="GO:1904680">
    <property type="term" value="F:peptide transmembrane transporter activity"/>
    <property type="evidence" value="ECO:0007669"/>
    <property type="project" value="TreeGrafter"/>
</dbReference>
<proteinExistence type="inferred from homology"/>
<evidence type="ECO:0000256" key="6">
    <source>
        <dbReference type="SAM" id="SignalP"/>
    </source>
</evidence>
<keyword evidence="4 6" id="KW-0732">Signal</keyword>
<keyword evidence="5" id="KW-0812">Transmembrane</keyword>
<evidence type="ECO:0000259" key="7">
    <source>
        <dbReference type="Pfam" id="PF00496"/>
    </source>
</evidence>
<dbReference type="SUPFAM" id="SSF53850">
    <property type="entry name" value="Periplasmic binding protein-like II"/>
    <property type="match status" value="1"/>
</dbReference>
<reference evidence="8" key="1">
    <citation type="journal article" date="2014" name="Int. J. Syst. Evol. Microbiol.">
        <title>Complete genome sequence of Corynebacterium casei LMG S-19264T (=DSM 44701T), isolated from a smear-ripened cheese.</title>
        <authorList>
            <consortium name="US DOE Joint Genome Institute (JGI-PGF)"/>
            <person name="Walter F."/>
            <person name="Albersmeier A."/>
            <person name="Kalinowski J."/>
            <person name="Ruckert C."/>
        </authorList>
    </citation>
    <scope>NUCLEOTIDE SEQUENCE</scope>
    <source>
        <strain evidence="8">VKM Ac-1940</strain>
    </source>
</reference>
<dbReference type="CDD" id="cd00995">
    <property type="entry name" value="PBP2_NikA_DppA_OppA_like"/>
    <property type="match status" value="1"/>
</dbReference>
<evidence type="ECO:0000256" key="2">
    <source>
        <dbReference type="ARBA" id="ARBA00005695"/>
    </source>
</evidence>
<gene>
    <name evidence="8" type="ORF">GCM10017591_13120</name>
</gene>
<dbReference type="Gene3D" id="3.10.105.10">
    <property type="entry name" value="Dipeptide-binding Protein, Domain 3"/>
    <property type="match status" value="1"/>
</dbReference>
<dbReference type="InterPro" id="IPR030678">
    <property type="entry name" value="Peptide/Ni-bd"/>
</dbReference>
<comment type="subcellular location">
    <subcellularLocation>
        <location evidence="1">Cell envelope</location>
    </subcellularLocation>
</comment>